<keyword evidence="5 9" id="KW-0479">Metal-binding</keyword>
<evidence type="ECO:0000256" key="6">
    <source>
        <dbReference type="ARBA" id="ARBA00023002"/>
    </source>
</evidence>
<evidence type="ECO:0000256" key="10">
    <source>
        <dbReference type="SAM" id="Phobius"/>
    </source>
</evidence>
<evidence type="ECO:0008006" key="13">
    <source>
        <dbReference type="Google" id="ProtNLM"/>
    </source>
</evidence>
<name>A0A9W8QFP6_AKAMU</name>
<dbReference type="GO" id="GO:0005506">
    <property type="term" value="F:iron ion binding"/>
    <property type="evidence" value="ECO:0007669"/>
    <property type="project" value="InterPro"/>
</dbReference>
<proteinExistence type="inferred from homology"/>
<dbReference type="EMBL" id="JAJHUN010000007">
    <property type="protein sequence ID" value="KAJ4155334.1"/>
    <property type="molecule type" value="Genomic_DNA"/>
</dbReference>
<dbReference type="Proteomes" id="UP001144673">
    <property type="component" value="Chromosome 6"/>
</dbReference>
<dbReference type="RefSeq" id="XP_056055458.1">
    <property type="nucleotide sequence ID" value="XM_056198516.1"/>
</dbReference>
<keyword evidence="10" id="KW-0472">Membrane</keyword>
<dbReference type="GeneID" id="80887747"/>
<dbReference type="PANTHER" id="PTHR46206">
    <property type="entry name" value="CYTOCHROME P450"/>
    <property type="match status" value="1"/>
</dbReference>
<comment type="cofactor">
    <cofactor evidence="1 9">
        <name>heme</name>
        <dbReference type="ChEBI" id="CHEBI:30413"/>
    </cofactor>
</comment>
<dbReference type="GO" id="GO:0016705">
    <property type="term" value="F:oxidoreductase activity, acting on paired donors, with incorporation or reduction of molecular oxygen"/>
    <property type="evidence" value="ECO:0007669"/>
    <property type="project" value="InterPro"/>
</dbReference>
<dbReference type="InterPro" id="IPR002403">
    <property type="entry name" value="Cyt_P450_E_grp-IV"/>
</dbReference>
<accession>A0A9W8QFP6</accession>
<evidence type="ECO:0000313" key="11">
    <source>
        <dbReference type="EMBL" id="KAJ4155334.1"/>
    </source>
</evidence>
<evidence type="ECO:0000256" key="1">
    <source>
        <dbReference type="ARBA" id="ARBA00001971"/>
    </source>
</evidence>
<evidence type="ECO:0000256" key="5">
    <source>
        <dbReference type="ARBA" id="ARBA00022723"/>
    </source>
</evidence>
<keyword evidence="12" id="KW-1185">Reference proteome</keyword>
<dbReference type="KEGG" id="amus:LMH87_000588"/>
<dbReference type="InterPro" id="IPR036396">
    <property type="entry name" value="Cyt_P450_sf"/>
</dbReference>
<keyword evidence="7 9" id="KW-0408">Iron</keyword>
<evidence type="ECO:0000256" key="4">
    <source>
        <dbReference type="ARBA" id="ARBA00022617"/>
    </source>
</evidence>
<dbReference type="Pfam" id="PF00067">
    <property type="entry name" value="p450"/>
    <property type="match status" value="1"/>
</dbReference>
<feature type="transmembrane region" description="Helical" evidence="10">
    <location>
        <begin position="46"/>
        <end position="68"/>
    </location>
</feature>
<sequence length="550" mass="62444">MTLKAAYIPRICRYETFETQRALVDNMESTMHNETKLQAVTPKFQALFTSSTSAITTVLGCLFIWWLLSTRNKKSVPNIYGNYNFEAPIVGYKNAILGRWQFYRNGPALIREGYAKYRDTFFKVSGNDLLIVPNKYLAELASMPPEILSLNTAIVDAFQRLHSITAVIADHSLQTRMIMTRLTPKLGAHVPLVQAQFRKHLPQELPATADKWTSVNALALARRMVHRGVATQFVTELAENEEYLSTAIRYSENGFMHNFLLRVFPDWTKPTVAFFLPTSWGVDAALRKAKRLVIPLIRERRRREAEDVDYTKPDDFLQHLMDGGVDIQDDVDTTVQRLMVTYLGSGPSTIIAVAQVLFDLCAHPEYVEPLRQEAIEVLHNGGYTRQALAEMKKMDSFMRESQRLSPPTQLGFNAVVREPVTLHDGVVLPEGAHIQMATYAIGIDPDRVPDPERFDGMRQYNNRKQSGQGNWHQFTTTSENNLHFGHGKIVCPGRFFADHSIKMIISNILIKYHLRFAGGATERPANTSMYDVVIPDLNTCVEFKLREDAS</sequence>
<evidence type="ECO:0000256" key="9">
    <source>
        <dbReference type="PIRSR" id="PIRSR602403-1"/>
    </source>
</evidence>
<comment type="caution">
    <text evidence="11">The sequence shown here is derived from an EMBL/GenBank/DDBJ whole genome shotgun (WGS) entry which is preliminary data.</text>
</comment>
<evidence type="ECO:0000256" key="7">
    <source>
        <dbReference type="ARBA" id="ARBA00023004"/>
    </source>
</evidence>
<comment type="subcellular location">
    <subcellularLocation>
        <location evidence="2">Membrane</location>
        <topology evidence="2">Single-pass membrane protein</topology>
    </subcellularLocation>
</comment>
<keyword evidence="4 9" id="KW-0349">Heme</keyword>
<evidence type="ECO:0000256" key="3">
    <source>
        <dbReference type="ARBA" id="ARBA00010617"/>
    </source>
</evidence>
<dbReference type="SUPFAM" id="SSF48264">
    <property type="entry name" value="Cytochrome P450"/>
    <property type="match status" value="1"/>
</dbReference>
<keyword evidence="10" id="KW-0812">Transmembrane</keyword>
<dbReference type="CDD" id="cd11041">
    <property type="entry name" value="CYP503A1-like"/>
    <property type="match status" value="1"/>
</dbReference>
<keyword evidence="10" id="KW-1133">Transmembrane helix</keyword>
<evidence type="ECO:0000313" key="12">
    <source>
        <dbReference type="Proteomes" id="UP001144673"/>
    </source>
</evidence>
<keyword evidence="8" id="KW-0503">Monooxygenase</keyword>
<reference evidence="11" key="1">
    <citation type="journal article" date="2023" name="Access Microbiol">
        <title>De-novo genome assembly for Akanthomyces muscarius, a biocontrol agent of insect agricultural pests.</title>
        <authorList>
            <person name="Erdos Z."/>
            <person name="Studholme D.J."/>
            <person name="Raymond B."/>
            <person name="Sharma M."/>
        </authorList>
    </citation>
    <scope>NUCLEOTIDE SEQUENCE</scope>
    <source>
        <strain evidence="11">Ve6</strain>
    </source>
</reference>
<feature type="binding site" description="axial binding residue" evidence="9">
    <location>
        <position position="491"/>
    </location>
    <ligand>
        <name>heme</name>
        <dbReference type="ChEBI" id="CHEBI:30413"/>
    </ligand>
    <ligandPart>
        <name>Fe</name>
        <dbReference type="ChEBI" id="CHEBI:18248"/>
    </ligandPart>
</feature>
<keyword evidence="6" id="KW-0560">Oxidoreductase</keyword>
<dbReference type="PANTHER" id="PTHR46206:SF6">
    <property type="entry name" value="CYTOCHROME P450 MONOOXYGENASE AN1598-RELATED"/>
    <property type="match status" value="1"/>
</dbReference>
<gene>
    <name evidence="11" type="ORF">LMH87_000588</name>
</gene>
<dbReference type="PRINTS" id="PR00465">
    <property type="entry name" value="EP450IV"/>
</dbReference>
<dbReference type="GO" id="GO:0004497">
    <property type="term" value="F:monooxygenase activity"/>
    <property type="evidence" value="ECO:0007669"/>
    <property type="project" value="UniProtKB-KW"/>
</dbReference>
<dbReference type="GO" id="GO:0020037">
    <property type="term" value="F:heme binding"/>
    <property type="evidence" value="ECO:0007669"/>
    <property type="project" value="InterPro"/>
</dbReference>
<dbReference type="InterPro" id="IPR001128">
    <property type="entry name" value="Cyt_P450"/>
</dbReference>
<organism evidence="11 12">
    <name type="scientific">Akanthomyces muscarius</name>
    <name type="common">Entomopathogenic fungus</name>
    <name type="synonym">Lecanicillium muscarium</name>
    <dbReference type="NCBI Taxonomy" id="2231603"/>
    <lineage>
        <taxon>Eukaryota</taxon>
        <taxon>Fungi</taxon>
        <taxon>Dikarya</taxon>
        <taxon>Ascomycota</taxon>
        <taxon>Pezizomycotina</taxon>
        <taxon>Sordariomycetes</taxon>
        <taxon>Hypocreomycetidae</taxon>
        <taxon>Hypocreales</taxon>
        <taxon>Cordycipitaceae</taxon>
        <taxon>Akanthomyces</taxon>
    </lineage>
</organism>
<evidence type="ECO:0000256" key="8">
    <source>
        <dbReference type="ARBA" id="ARBA00023033"/>
    </source>
</evidence>
<dbReference type="AlphaFoldDB" id="A0A9W8QFP6"/>
<evidence type="ECO:0000256" key="2">
    <source>
        <dbReference type="ARBA" id="ARBA00004167"/>
    </source>
</evidence>
<comment type="similarity">
    <text evidence="3">Belongs to the cytochrome P450 family.</text>
</comment>
<protein>
    <recommendedName>
        <fullName evidence="13">Cytochrome P450 monooxygenase</fullName>
    </recommendedName>
</protein>
<dbReference type="GO" id="GO:0016020">
    <property type="term" value="C:membrane"/>
    <property type="evidence" value="ECO:0007669"/>
    <property type="project" value="UniProtKB-SubCell"/>
</dbReference>
<dbReference type="Gene3D" id="1.10.630.10">
    <property type="entry name" value="Cytochrome P450"/>
    <property type="match status" value="1"/>
</dbReference>